<evidence type="ECO:0000256" key="1">
    <source>
        <dbReference type="ARBA" id="ARBA00004496"/>
    </source>
</evidence>
<protein>
    <recommendedName>
        <fullName evidence="3 5">Regulatory protein RecX</fullName>
    </recommendedName>
</protein>
<dbReference type="PANTHER" id="PTHR33602:SF1">
    <property type="entry name" value="REGULATORY PROTEIN RECX FAMILY PROTEIN"/>
    <property type="match status" value="1"/>
</dbReference>
<dbReference type="GO" id="GO:0006282">
    <property type="term" value="P:regulation of DNA repair"/>
    <property type="evidence" value="ECO:0007669"/>
    <property type="project" value="UniProtKB-UniRule"/>
</dbReference>
<feature type="domain" description="RecX third three-helical" evidence="7">
    <location>
        <begin position="158"/>
        <end position="200"/>
    </location>
</feature>
<dbReference type="InterPro" id="IPR053925">
    <property type="entry name" value="RecX_HTH_3rd"/>
</dbReference>
<name>A0A1F8CUX4_9BACT</name>
<comment type="caution">
    <text evidence="8">The sequence shown here is derived from an EMBL/GenBank/DDBJ whole genome shotgun (WGS) entry which is preliminary data.</text>
</comment>
<dbReference type="AlphaFoldDB" id="A0A1F8CUX4"/>
<evidence type="ECO:0000256" key="3">
    <source>
        <dbReference type="ARBA" id="ARBA00018111"/>
    </source>
</evidence>
<dbReference type="Pfam" id="PF02631">
    <property type="entry name" value="RecX_HTH2"/>
    <property type="match status" value="1"/>
</dbReference>
<dbReference type="InterPro" id="IPR003783">
    <property type="entry name" value="Regulatory_RecX"/>
</dbReference>
<keyword evidence="4 5" id="KW-0963">Cytoplasm</keyword>
<feature type="domain" description="RecX second three-helical" evidence="6">
    <location>
        <begin position="107"/>
        <end position="148"/>
    </location>
</feature>
<dbReference type="InterPro" id="IPR036388">
    <property type="entry name" value="WH-like_DNA-bd_sf"/>
</dbReference>
<accession>A0A1F8CUX4</accession>
<dbReference type="HAMAP" id="MF_01114">
    <property type="entry name" value="RecX"/>
    <property type="match status" value="1"/>
</dbReference>
<dbReference type="PANTHER" id="PTHR33602">
    <property type="entry name" value="REGULATORY PROTEIN RECX FAMILY PROTEIN"/>
    <property type="match status" value="1"/>
</dbReference>
<dbReference type="GO" id="GO:0005737">
    <property type="term" value="C:cytoplasm"/>
    <property type="evidence" value="ECO:0007669"/>
    <property type="project" value="UniProtKB-SubCell"/>
</dbReference>
<dbReference type="EMBL" id="MGHY01000005">
    <property type="protein sequence ID" value="OGM80072.1"/>
    <property type="molecule type" value="Genomic_DNA"/>
</dbReference>
<dbReference type="STRING" id="1802538.A2382_05320"/>
<proteinExistence type="inferred from homology"/>
<evidence type="ECO:0000313" key="9">
    <source>
        <dbReference type="Proteomes" id="UP000178999"/>
    </source>
</evidence>
<evidence type="ECO:0000313" key="8">
    <source>
        <dbReference type="EMBL" id="OGM80072.1"/>
    </source>
</evidence>
<dbReference type="Gene3D" id="1.10.10.10">
    <property type="entry name" value="Winged helix-like DNA-binding domain superfamily/Winged helix DNA-binding domain"/>
    <property type="match status" value="3"/>
</dbReference>
<comment type="function">
    <text evidence="5">Modulates RecA activity.</text>
</comment>
<comment type="similarity">
    <text evidence="2 5">Belongs to the RecX family.</text>
</comment>
<evidence type="ECO:0000256" key="4">
    <source>
        <dbReference type="ARBA" id="ARBA00022490"/>
    </source>
</evidence>
<sequence length="202" mass="23962">MPIVTKLSPQKNKIRVNVEIDGKYGFGIDLENLMKWGIKVGAEYSHDQINQMIEKGEYQKVLNKLLSFASLRPRSSFEINQWFNRKKVVISFRQELVNKLQRLDFLDDAKFAAWWVEQRMQFKPRGIRALKLELLQKGIDREVIDNVLSKYALDDTKVLSELYERSKTKWERLSGEKRKQKVFSYFLRKGFSLEVIKKIINE</sequence>
<gene>
    <name evidence="5" type="primary">recX</name>
    <name evidence="8" type="ORF">A2382_05320</name>
</gene>
<evidence type="ECO:0000256" key="2">
    <source>
        <dbReference type="ARBA" id="ARBA00009695"/>
    </source>
</evidence>
<evidence type="ECO:0000259" key="7">
    <source>
        <dbReference type="Pfam" id="PF21981"/>
    </source>
</evidence>
<comment type="subcellular location">
    <subcellularLocation>
        <location evidence="1 5">Cytoplasm</location>
    </subcellularLocation>
</comment>
<evidence type="ECO:0000259" key="6">
    <source>
        <dbReference type="Pfam" id="PF02631"/>
    </source>
</evidence>
<organism evidence="8 9">
    <name type="scientific">Candidatus Woesebacteria bacterium RIFOXYB1_FULL_38_16</name>
    <dbReference type="NCBI Taxonomy" id="1802538"/>
    <lineage>
        <taxon>Bacteria</taxon>
        <taxon>Candidatus Woeseibacteriota</taxon>
    </lineage>
</organism>
<dbReference type="InterPro" id="IPR053924">
    <property type="entry name" value="RecX_HTH_2nd"/>
</dbReference>
<dbReference type="Pfam" id="PF21981">
    <property type="entry name" value="RecX_HTH3"/>
    <property type="match status" value="1"/>
</dbReference>
<dbReference type="Proteomes" id="UP000178999">
    <property type="component" value="Unassembled WGS sequence"/>
</dbReference>
<reference evidence="8 9" key="1">
    <citation type="journal article" date="2016" name="Nat. Commun.">
        <title>Thousands of microbial genomes shed light on interconnected biogeochemical processes in an aquifer system.</title>
        <authorList>
            <person name="Anantharaman K."/>
            <person name="Brown C.T."/>
            <person name="Hug L.A."/>
            <person name="Sharon I."/>
            <person name="Castelle C.J."/>
            <person name="Probst A.J."/>
            <person name="Thomas B.C."/>
            <person name="Singh A."/>
            <person name="Wilkins M.J."/>
            <person name="Karaoz U."/>
            <person name="Brodie E.L."/>
            <person name="Williams K.H."/>
            <person name="Hubbard S.S."/>
            <person name="Banfield J.F."/>
        </authorList>
    </citation>
    <scope>NUCLEOTIDE SEQUENCE [LARGE SCALE GENOMIC DNA]</scope>
</reference>
<evidence type="ECO:0000256" key="5">
    <source>
        <dbReference type="HAMAP-Rule" id="MF_01114"/>
    </source>
</evidence>